<gene>
    <name evidence="1" type="ORF">RsTaC01_0690</name>
</gene>
<organism evidence="1">
    <name type="scientific">Candidatus Paraimprobicoccus trichonymphae</name>
    <dbReference type="NCBI Taxonomy" id="3033793"/>
    <lineage>
        <taxon>Bacteria</taxon>
        <taxon>Bacillati</taxon>
        <taxon>Bacillota</taxon>
        <taxon>Clostridia</taxon>
        <taxon>Candidatus Paraimprobicoccus</taxon>
    </lineage>
</organism>
<dbReference type="AlphaFoldDB" id="A0AA48L1H6"/>
<dbReference type="KEGG" id="ptrh:RsTaC01_0690"/>
<evidence type="ECO:0000313" key="1">
    <source>
        <dbReference type="EMBL" id="BED92805.1"/>
    </source>
</evidence>
<dbReference type="EMBL" id="AP027925">
    <property type="protein sequence ID" value="BED92805.1"/>
    <property type="molecule type" value="Genomic_DNA"/>
</dbReference>
<reference evidence="1" key="1">
    <citation type="journal article" date="2023" name="ISME J.">
        <title>Emergence of putative energy parasites within Clostridia revealed by genome analysis of a novel endosymbiotic clade.</title>
        <authorList>
            <person name="Takahashi K."/>
            <person name="Kuwahara H."/>
            <person name="Horikawa Y."/>
            <person name="Izawa K."/>
            <person name="Kato D."/>
            <person name="Inagaki T."/>
            <person name="Yuki M."/>
            <person name="Ohkuma M."/>
            <person name="Hongoh Y."/>
        </authorList>
    </citation>
    <scope>NUCLEOTIDE SEQUENCE</scope>
    <source>
        <strain evidence="1">RsTa-C01</strain>
    </source>
</reference>
<name>A0AA48L1H6_9FIRM</name>
<dbReference type="Proteomes" id="UP001335720">
    <property type="component" value="Chromosome"/>
</dbReference>
<protein>
    <submittedName>
        <fullName evidence="1">Uncharacterized protein</fullName>
    </submittedName>
</protein>
<proteinExistence type="predicted"/>
<sequence>MGDYKSISEKFWKSYNEFIKSKENPEKSNRENIKDLNESRKKLSEVCRTIATNISNFLGVFIKQMPYNMKIKSELNYLSSEAICFAGLLKIKDEKAFIKFMKSNLKKDKSIEKEEIDKIINLFAELKLLSERDFYNFYKYFVNFIFFKCTDSILGKLSESSLEKRIKERFK</sequence>
<accession>A0AA48L1H6</accession>